<evidence type="ECO:0000256" key="2">
    <source>
        <dbReference type="ARBA" id="ARBA00023125"/>
    </source>
</evidence>
<protein>
    <recommendedName>
        <fullName evidence="6">DUF3276 family protein</fullName>
    </recommendedName>
</protein>
<evidence type="ECO:0000313" key="5">
    <source>
        <dbReference type="Proteomes" id="UP000007383"/>
    </source>
</evidence>
<comment type="similarity">
    <text evidence="1">Belongs to the PUR DNA-binding protein family.</text>
</comment>
<name>H9UIE0_SPIAZ</name>
<keyword evidence="5" id="KW-1185">Reference proteome</keyword>
<dbReference type="EMBL" id="CP003282">
    <property type="protein sequence ID" value="AFG37283.1"/>
    <property type="molecule type" value="Genomic_DNA"/>
</dbReference>
<reference evidence="5" key="1">
    <citation type="journal article" date="2013" name="Stand. Genomic Sci.">
        <title>Complete genome sequence of the halophilic bacterium Spirochaeta africana type strain (Z-7692(T)) from the alkaline Lake Magadi in the East African Rift.</title>
        <authorList>
            <person name="Liolos K."/>
            <person name="Abt B."/>
            <person name="Scheuner C."/>
            <person name="Teshima H."/>
            <person name="Held B."/>
            <person name="Lapidus A."/>
            <person name="Nolan M."/>
            <person name="Lucas S."/>
            <person name="Deshpande S."/>
            <person name="Cheng J.F."/>
            <person name="Tapia R."/>
            <person name="Goodwin L.A."/>
            <person name="Pitluck S."/>
            <person name="Pagani I."/>
            <person name="Ivanova N."/>
            <person name="Mavromatis K."/>
            <person name="Mikhailova N."/>
            <person name="Huntemann M."/>
            <person name="Pati A."/>
            <person name="Chen A."/>
            <person name="Palaniappan K."/>
            <person name="Land M."/>
            <person name="Rohde M."/>
            <person name="Tindall B.J."/>
            <person name="Detter J.C."/>
            <person name="Goker M."/>
            <person name="Bristow J."/>
            <person name="Eisen J.A."/>
            <person name="Markowitz V."/>
            <person name="Hugenholtz P."/>
            <person name="Woyke T."/>
            <person name="Klenk H.P."/>
            <person name="Kyrpides N.C."/>
        </authorList>
    </citation>
    <scope>NUCLEOTIDE SEQUENCE</scope>
    <source>
        <strain evidence="5">ATCC 700263 / DSM 8902 / Z-7692</strain>
    </source>
</reference>
<dbReference type="HOGENOM" id="CLU_1288225_0_0_12"/>
<sequence>MGLRGELFSSKAVSEKRTFFFNVKENRRGDMFLNIVESKRIEGAAEVDRHQIVVYQEELDDFYSALSEAVEHVKERRWKAFKERRGRKSDRVPRSESAGQDGPSGAPDSASASDSVPPGPQRDSVPPTPTGSRDSVPPRAGAQRDSAPPHNSVPRDEAPPRPAARRDSAPLDSRDTAPDSSPTVSEPPRKKVVRKVRLRRETSADESPKDPAGE</sequence>
<evidence type="ECO:0000256" key="3">
    <source>
        <dbReference type="SAM" id="MobiDB-lite"/>
    </source>
</evidence>
<dbReference type="GO" id="GO:0000977">
    <property type="term" value="F:RNA polymerase II transcription regulatory region sequence-specific DNA binding"/>
    <property type="evidence" value="ECO:0007669"/>
    <property type="project" value="InterPro"/>
</dbReference>
<evidence type="ECO:0008006" key="6">
    <source>
        <dbReference type="Google" id="ProtNLM"/>
    </source>
</evidence>
<dbReference type="OrthoDB" id="350673at2"/>
<dbReference type="Pfam" id="PF11680">
    <property type="entry name" value="DUF3276"/>
    <property type="match status" value="1"/>
</dbReference>
<feature type="compositionally biased region" description="Low complexity" evidence="3">
    <location>
        <begin position="101"/>
        <end position="116"/>
    </location>
</feature>
<dbReference type="GO" id="GO:0032422">
    <property type="term" value="F:purine-rich negative regulatory element binding"/>
    <property type="evidence" value="ECO:0007669"/>
    <property type="project" value="InterPro"/>
</dbReference>
<proteinExistence type="inferred from homology"/>
<evidence type="ECO:0000313" key="4">
    <source>
        <dbReference type="EMBL" id="AFG37283.1"/>
    </source>
</evidence>
<feature type="region of interest" description="Disordered" evidence="3">
    <location>
        <begin position="76"/>
        <end position="214"/>
    </location>
</feature>
<dbReference type="InterPro" id="IPR006628">
    <property type="entry name" value="PUR-bd_fam"/>
</dbReference>
<feature type="compositionally biased region" description="Basic and acidic residues" evidence="3">
    <location>
        <begin position="76"/>
        <end position="94"/>
    </location>
</feature>
<feature type="compositionally biased region" description="Basic and acidic residues" evidence="3">
    <location>
        <begin position="199"/>
        <end position="214"/>
    </location>
</feature>
<dbReference type="AlphaFoldDB" id="H9UIE0"/>
<dbReference type="RefSeq" id="WP_014455272.1">
    <property type="nucleotide sequence ID" value="NC_017098.1"/>
</dbReference>
<dbReference type="Proteomes" id="UP000007383">
    <property type="component" value="Chromosome"/>
</dbReference>
<gene>
    <name evidence="4" type="ordered locus">Spiaf_1205</name>
</gene>
<dbReference type="SMART" id="SM00712">
    <property type="entry name" value="PUR"/>
    <property type="match status" value="1"/>
</dbReference>
<dbReference type="KEGG" id="sfc:Spiaf_1205"/>
<dbReference type="STRING" id="889378.Spiaf_1205"/>
<organism evidence="4 5">
    <name type="scientific">Spirochaeta africana (strain ATCC 700263 / DSM 8902 / Z-7692)</name>
    <dbReference type="NCBI Taxonomy" id="889378"/>
    <lineage>
        <taxon>Bacteria</taxon>
        <taxon>Pseudomonadati</taxon>
        <taxon>Spirochaetota</taxon>
        <taxon>Spirochaetia</taxon>
        <taxon>Spirochaetales</taxon>
        <taxon>Spirochaetaceae</taxon>
        <taxon>Spirochaeta</taxon>
    </lineage>
</organism>
<evidence type="ECO:0000256" key="1">
    <source>
        <dbReference type="ARBA" id="ARBA00009251"/>
    </source>
</evidence>
<accession>H9UIE0</accession>
<dbReference type="eggNOG" id="ENOG5033EE8">
    <property type="taxonomic scope" value="Bacteria"/>
</dbReference>
<keyword evidence="2" id="KW-0238">DNA-binding</keyword>
<dbReference type="Gene3D" id="3.10.450.700">
    <property type="match status" value="1"/>
</dbReference>
<feature type="compositionally biased region" description="Basic and acidic residues" evidence="3">
    <location>
        <begin position="153"/>
        <end position="177"/>
    </location>
</feature>